<feature type="region of interest" description="Disordered" evidence="1">
    <location>
        <begin position="1"/>
        <end position="20"/>
    </location>
</feature>
<reference key="1">
    <citation type="submission" date="2007-01" db="EMBL/GenBank/DDBJ databases">
        <title>The Genome Sequence of Puccinia graminis f. sp. tritici Strain CRL 75-36-700-3.</title>
        <authorList>
            <consortium name="The Broad Institute Genome Sequencing Platform"/>
            <person name="Birren B."/>
            <person name="Lander E."/>
            <person name="Galagan J."/>
            <person name="Nusbaum C."/>
            <person name="Devon K."/>
            <person name="Cuomo C."/>
            <person name="Jaffe D."/>
            <person name="Butler J."/>
            <person name="Alvarez P."/>
            <person name="Gnerre S."/>
            <person name="Grabherr M."/>
            <person name="Mauceli E."/>
            <person name="Brockman W."/>
            <person name="Young S."/>
            <person name="LaButti K."/>
            <person name="Sykes S."/>
            <person name="DeCaprio D."/>
            <person name="Crawford M."/>
            <person name="Koehrsen M."/>
            <person name="Engels R."/>
            <person name="Montgomery P."/>
            <person name="Pearson M."/>
            <person name="Howarth C."/>
            <person name="Larson L."/>
            <person name="White J."/>
            <person name="Zeng Q."/>
            <person name="Kodira C."/>
            <person name="Yandava C."/>
            <person name="Alvarado L."/>
            <person name="O'Leary S."/>
            <person name="Szabo L."/>
            <person name="Dean R."/>
            <person name="Schein J."/>
        </authorList>
    </citation>
    <scope>NUCLEOTIDE SEQUENCE</scope>
    <source>
        <strain>CRL 75-36-700-3</strain>
    </source>
</reference>
<dbReference type="HOGENOM" id="CLU_052861_1_0_1"/>
<keyword evidence="3" id="KW-1185">Reference proteome</keyword>
<dbReference type="Pfam" id="PF07426">
    <property type="entry name" value="Dynactin_p22"/>
    <property type="match status" value="1"/>
</dbReference>
<evidence type="ECO:0000313" key="2">
    <source>
        <dbReference type="EMBL" id="EFP85353.1"/>
    </source>
</evidence>
<dbReference type="InterPro" id="IPR009991">
    <property type="entry name" value="DCTN3"/>
</dbReference>
<feature type="compositionally biased region" description="Polar residues" evidence="1">
    <location>
        <begin position="1"/>
        <end position="12"/>
    </location>
</feature>
<dbReference type="GO" id="GO:0061640">
    <property type="term" value="P:cytoskeleton-dependent cytokinesis"/>
    <property type="evidence" value="ECO:0007669"/>
    <property type="project" value="InterPro"/>
</dbReference>
<dbReference type="EMBL" id="DS178294">
    <property type="protein sequence ID" value="EFP85353.1"/>
    <property type="molecule type" value="Genomic_DNA"/>
</dbReference>
<dbReference type="GO" id="GO:0005869">
    <property type="term" value="C:dynactin complex"/>
    <property type="evidence" value="ECO:0007669"/>
    <property type="project" value="InterPro"/>
</dbReference>
<name>E3KM04_PUCGT</name>
<gene>
    <name evidence="2" type="ORF">PGTG_11522</name>
</gene>
<proteinExistence type="predicted"/>
<dbReference type="AlphaFoldDB" id="E3KM04"/>
<dbReference type="GeneID" id="10543896"/>
<dbReference type="OrthoDB" id="16729at2759"/>
<dbReference type="KEGG" id="pgr:PGTG_11522"/>
<dbReference type="STRING" id="418459.E3KM04"/>
<dbReference type="RefSeq" id="XP_003329772.1">
    <property type="nucleotide sequence ID" value="XM_003329724.2"/>
</dbReference>
<evidence type="ECO:0000256" key="1">
    <source>
        <dbReference type="SAM" id="MobiDB-lite"/>
    </source>
</evidence>
<reference evidence="3" key="2">
    <citation type="journal article" date="2011" name="Proc. Natl. Acad. Sci. U.S.A.">
        <title>Obligate biotrophy features unraveled by the genomic analysis of rust fungi.</title>
        <authorList>
            <person name="Duplessis S."/>
            <person name="Cuomo C.A."/>
            <person name="Lin Y.-C."/>
            <person name="Aerts A."/>
            <person name="Tisserant E."/>
            <person name="Veneault-Fourrey C."/>
            <person name="Joly D.L."/>
            <person name="Hacquard S."/>
            <person name="Amselem J."/>
            <person name="Cantarel B.L."/>
            <person name="Chiu R."/>
            <person name="Coutinho P.M."/>
            <person name="Feau N."/>
            <person name="Field M."/>
            <person name="Frey P."/>
            <person name="Gelhaye E."/>
            <person name="Goldberg J."/>
            <person name="Grabherr M.G."/>
            <person name="Kodira C.D."/>
            <person name="Kohler A."/>
            <person name="Kuees U."/>
            <person name="Lindquist E.A."/>
            <person name="Lucas S.M."/>
            <person name="Mago R."/>
            <person name="Mauceli E."/>
            <person name="Morin E."/>
            <person name="Murat C."/>
            <person name="Pangilinan J.L."/>
            <person name="Park R."/>
            <person name="Pearson M."/>
            <person name="Quesneville H."/>
            <person name="Rouhier N."/>
            <person name="Sakthikumar S."/>
            <person name="Salamov A.A."/>
            <person name="Schmutz J."/>
            <person name="Selles B."/>
            <person name="Shapiro H."/>
            <person name="Tanguay P."/>
            <person name="Tuskan G.A."/>
            <person name="Henrissat B."/>
            <person name="Van de Peer Y."/>
            <person name="Rouze P."/>
            <person name="Ellis J.G."/>
            <person name="Dodds P.N."/>
            <person name="Schein J.E."/>
            <person name="Zhong S."/>
            <person name="Hamelin R.C."/>
            <person name="Grigoriev I.V."/>
            <person name="Szabo L.J."/>
            <person name="Martin F."/>
        </authorList>
    </citation>
    <scope>NUCLEOTIDE SEQUENCE [LARGE SCALE GENOMIC DNA]</scope>
    <source>
        <strain evidence="3">CRL 75-36-700-3 / race SCCL</strain>
    </source>
</reference>
<protein>
    <recommendedName>
        <fullName evidence="4">Dynactin subunit 3</fullName>
    </recommendedName>
</protein>
<evidence type="ECO:0008006" key="4">
    <source>
        <dbReference type="Google" id="ProtNLM"/>
    </source>
</evidence>
<organism evidence="2 3">
    <name type="scientific">Puccinia graminis f. sp. tritici (strain CRL 75-36-700-3 / race SCCL)</name>
    <name type="common">Black stem rust fungus</name>
    <dbReference type="NCBI Taxonomy" id="418459"/>
    <lineage>
        <taxon>Eukaryota</taxon>
        <taxon>Fungi</taxon>
        <taxon>Dikarya</taxon>
        <taxon>Basidiomycota</taxon>
        <taxon>Pucciniomycotina</taxon>
        <taxon>Pucciniomycetes</taxon>
        <taxon>Pucciniales</taxon>
        <taxon>Pucciniaceae</taxon>
        <taxon>Puccinia</taxon>
    </lineage>
</organism>
<evidence type="ECO:0000313" key="3">
    <source>
        <dbReference type="Proteomes" id="UP000008783"/>
    </source>
</evidence>
<sequence>METKADQASNPPQAEAEQQDDATLALDLRIRLLECVFAGALPSSDAFTNRLSSEAASKKSLALRLERVLGQLTTILGTKPNEAIRRFVQSYDLNEPLLHLPNPLSSNKEAEPLSISEKASLVFEADAEIVQLERDLREIELLDNRGFVGAGKLADGDWSEEELVTSVIGPLQESKTTIDELEQRATTLMSRYDSYVNSLSEIFVSWDSILTTLEEDIHKLQIAKAS</sequence>
<dbReference type="Proteomes" id="UP000008783">
    <property type="component" value="Unassembled WGS sequence"/>
</dbReference>
<dbReference type="InParanoid" id="E3KM04"/>
<accession>E3KM04</accession>
<dbReference type="VEuPathDB" id="FungiDB:PGTG_11522"/>
<dbReference type="OMA" id="FVAWDDT"/>
<dbReference type="eggNOG" id="ENOG502SBU2">
    <property type="taxonomic scope" value="Eukaryota"/>
</dbReference>